<evidence type="ECO:0000256" key="1">
    <source>
        <dbReference type="SAM" id="Phobius"/>
    </source>
</evidence>
<evidence type="ECO:0000313" key="3">
    <source>
        <dbReference type="Proteomes" id="UP001296943"/>
    </source>
</evidence>
<sequence>MRFAFTRIFWGFIFVLLEIHIVVIDVLPDPIGYFLIYYGLTSLSKEFPSEKKASNLAMVLLFLSIPTVFVQQTNAGQSVQTFSLLSGWSIYAWIVSIANIVLVFFIFQLLVEIVRKYGDEALIIRTSRIFKAYILIMLVIEIFNPFSVNLSPDFMIGISILFVILPLVMQIIFLVLLWSYRKLDSTVIYRKK</sequence>
<reference evidence="2 3" key="1">
    <citation type="submission" date="2021-01" db="EMBL/GenBank/DDBJ databases">
        <title>Genomic Encyclopedia of Type Strains, Phase IV (KMG-IV): sequencing the most valuable type-strain genomes for metagenomic binning, comparative biology and taxonomic classification.</title>
        <authorList>
            <person name="Goeker M."/>
        </authorList>
    </citation>
    <scope>NUCLEOTIDE SEQUENCE [LARGE SCALE GENOMIC DNA]</scope>
    <source>
        <strain evidence="2 3">DSM 23711</strain>
    </source>
</reference>
<accession>A0ABS2MZC6</accession>
<keyword evidence="1" id="KW-0812">Transmembrane</keyword>
<feature type="transmembrane region" description="Helical" evidence="1">
    <location>
        <begin position="12"/>
        <end position="40"/>
    </location>
</feature>
<dbReference type="EMBL" id="JAFBDR010000007">
    <property type="protein sequence ID" value="MBM7571210.1"/>
    <property type="molecule type" value="Genomic_DNA"/>
</dbReference>
<organism evidence="2 3">
    <name type="scientific">Aquibacillus albus</name>
    <dbReference type="NCBI Taxonomy" id="1168171"/>
    <lineage>
        <taxon>Bacteria</taxon>
        <taxon>Bacillati</taxon>
        <taxon>Bacillota</taxon>
        <taxon>Bacilli</taxon>
        <taxon>Bacillales</taxon>
        <taxon>Bacillaceae</taxon>
        <taxon>Aquibacillus</taxon>
    </lineage>
</organism>
<keyword evidence="1" id="KW-1133">Transmembrane helix</keyword>
<dbReference type="RefSeq" id="WP_204498665.1">
    <property type="nucleotide sequence ID" value="NZ_JAFBDR010000007.1"/>
</dbReference>
<dbReference type="Proteomes" id="UP001296943">
    <property type="component" value="Unassembled WGS sequence"/>
</dbReference>
<feature type="transmembrane region" description="Helical" evidence="1">
    <location>
        <begin position="132"/>
        <end position="148"/>
    </location>
</feature>
<feature type="transmembrane region" description="Helical" evidence="1">
    <location>
        <begin position="154"/>
        <end position="180"/>
    </location>
</feature>
<proteinExistence type="predicted"/>
<keyword evidence="3" id="KW-1185">Reference proteome</keyword>
<evidence type="ECO:0000313" key="2">
    <source>
        <dbReference type="EMBL" id="MBM7571210.1"/>
    </source>
</evidence>
<name>A0ABS2MZC6_9BACI</name>
<protein>
    <submittedName>
        <fullName evidence="2">Membrane protein</fullName>
    </submittedName>
</protein>
<comment type="caution">
    <text evidence="2">The sequence shown here is derived from an EMBL/GenBank/DDBJ whole genome shotgun (WGS) entry which is preliminary data.</text>
</comment>
<keyword evidence="1" id="KW-0472">Membrane</keyword>
<feature type="transmembrane region" description="Helical" evidence="1">
    <location>
        <begin position="90"/>
        <end position="111"/>
    </location>
</feature>
<gene>
    <name evidence="2" type="ORF">JOC48_001693</name>
</gene>